<dbReference type="EC" id="2.3.1.51" evidence="4"/>
<feature type="transmembrane region" description="Helical" evidence="5">
    <location>
        <begin position="405"/>
        <end position="427"/>
    </location>
</feature>
<evidence type="ECO:0000259" key="6">
    <source>
        <dbReference type="SMART" id="SM00563"/>
    </source>
</evidence>
<feature type="domain" description="Phospholipid/glycerol acyltransferase" evidence="6">
    <location>
        <begin position="230"/>
        <end position="343"/>
    </location>
</feature>
<keyword evidence="4" id="KW-0594">Phospholipid biosynthesis</keyword>
<dbReference type="Pfam" id="PF01553">
    <property type="entry name" value="Acyltransferase"/>
    <property type="match status" value="1"/>
</dbReference>
<keyword evidence="4" id="KW-0443">Lipid metabolism</keyword>
<keyword evidence="4" id="KW-1208">Phospholipid metabolism</keyword>
<evidence type="ECO:0000313" key="8">
    <source>
        <dbReference type="Proteomes" id="UP000030645"/>
    </source>
</evidence>
<protein>
    <recommendedName>
        <fullName evidence="4">1-acyl-sn-glycerol-3-phosphate acyltransferase</fullName>
        <ecNumber evidence="4">2.3.1.51</ecNumber>
    </recommendedName>
</protein>
<dbReference type="STRING" id="981085.W9RW62"/>
<feature type="transmembrane region" description="Helical" evidence="5">
    <location>
        <begin position="196"/>
        <end position="215"/>
    </location>
</feature>
<keyword evidence="5" id="KW-1133">Transmembrane helix</keyword>
<dbReference type="InterPro" id="IPR002123">
    <property type="entry name" value="Plipid/glycerol_acylTrfase"/>
</dbReference>
<reference evidence="8" key="1">
    <citation type="submission" date="2013-01" db="EMBL/GenBank/DDBJ databases">
        <title>Draft Genome Sequence of a Mulberry Tree, Morus notabilis C.K. Schneid.</title>
        <authorList>
            <person name="He N."/>
            <person name="Zhao S."/>
        </authorList>
    </citation>
    <scope>NUCLEOTIDE SEQUENCE</scope>
</reference>
<dbReference type="AlphaFoldDB" id="W9RW62"/>
<dbReference type="PANTHER" id="PTHR10434">
    <property type="entry name" value="1-ACYL-SN-GLYCEROL-3-PHOSPHATE ACYLTRANSFERASE"/>
    <property type="match status" value="1"/>
</dbReference>
<dbReference type="NCBIfam" id="TIGR00530">
    <property type="entry name" value="AGP_acyltrn"/>
    <property type="match status" value="1"/>
</dbReference>
<evidence type="ECO:0000256" key="3">
    <source>
        <dbReference type="ARBA" id="ARBA00023315"/>
    </source>
</evidence>
<accession>W9RW62</accession>
<comment type="similarity">
    <text evidence="1 4">Belongs to the 1-acyl-sn-glycerol-3-phosphate acyltransferase family.</text>
</comment>
<sequence>MESGSSLYYGTVSLSWCQGIILPPKTVPLRISFNSKSQLLKLDLCHGLCSPPSFQYSSRIRIMGSNGPYVIQFLDYYLLRTLAYYEAARNSFICSPRAHGIIPWSLSNKQEKLNVPHYNVKMQNRGKASRDIVVRSELTGTGIPDTTFPLPEQNMVSKARGICFYAVTAVVAIFLFVLMVLQHPFVLLLDRYRRKAHFFIAKLWATLTVSPFLNIKFEGLENLPPVQTPAVYVSNHQSFLDIYTLLTLGRPFKFISKTSVFLFPIIGWAMFLLGVIPLKRMDSRSQLDCLKRCMDLIKKGASVFFFPEGTRSKDGTLGAFKKGAFSVAAKAKVPVVPITLIGTGKLMPSGMEGILNSGDVKVIIHKPIEGSDPQVLCDESRNFQIRTYSSVAPKTFAAEWRSTQICYTATFVVILNFILLIMGGAGIPLHEVKAHNVPILSGPEAARAVTETTSAASLTPARVV</sequence>
<dbReference type="Proteomes" id="UP000030645">
    <property type="component" value="Unassembled WGS sequence"/>
</dbReference>
<dbReference type="PANTHER" id="PTHR10434:SF60">
    <property type="entry name" value="1-ACYL-SN-GLYCEROL-3-PHOSPHATE ACYLTRANSFERASE LPAT1, CHLOROPLASTIC"/>
    <property type="match status" value="1"/>
</dbReference>
<keyword evidence="2 4" id="KW-0808">Transferase</keyword>
<dbReference type="GO" id="GO:0016020">
    <property type="term" value="C:membrane"/>
    <property type="evidence" value="ECO:0007669"/>
    <property type="project" value="InterPro"/>
</dbReference>
<name>W9RW62_9ROSA</name>
<keyword evidence="4" id="KW-0444">Lipid biosynthesis</keyword>
<dbReference type="SMART" id="SM00563">
    <property type="entry name" value="PlsC"/>
    <property type="match status" value="1"/>
</dbReference>
<keyword evidence="5" id="KW-0812">Transmembrane</keyword>
<dbReference type="InterPro" id="IPR004552">
    <property type="entry name" value="AGP_acyltrans"/>
</dbReference>
<gene>
    <name evidence="7" type="ORF">L484_025929</name>
</gene>
<keyword evidence="3 4" id="KW-0012">Acyltransferase</keyword>
<comment type="domain">
    <text evidence="4">The HXXXXD motif is essential for acyltransferase activity and may constitute the binding site for the phosphate moiety of the glycerol-3-phosphate.</text>
</comment>
<organism evidence="7 8">
    <name type="scientific">Morus notabilis</name>
    <dbReference type="NCBI Taxonomy" id="981085"/>
    <lineage>
        <taxon>Eukaryota</taxon>
        <taxon>Viridiplantae</taxon>
        <taxon>Streptophyta</taxon>
        <taxon>Embryophyta</taxon>
        <taxon>Tracheophyta</taxon>
        <taxon>Spermatophyta</taxon>
        <taxon>Magnoliopsida</taxon>
        <taxon>eudicotyledons</taxon>
        <taxon>Gunneridae</taxon>
        <taxon>Pentapetalae</taxon>
        <taxon>rosids</taxon>
        <taxon>fabids</taxon>
        <taxon>Rosales</taxon>
        <taxon>Moraceae</taxon>
        <taxon>Moreae</taxon>
        <taxon>Morus</taxon>
    </lineage>
</organism>
<feature type="transmembrane region" description="Helical" evidence="5">
    <location>
        <begin position="254"/>
        <end position="276"/>
    </location>
</feature>
<evidence type="ECO:0000256" key="5">
    <source>
        <dbReference type="SAM" id="Phobius"/>
    </source>
</evidence>
<dbReference type="GO" id="GO:0003841">
    <property type="term" value="F:1-acylglycerol-3-phosphate O-acyltransferase activity"/>
    <property type="evidence" value="ECO:0007669"/>
    <property type="project" value="UniProtKB-UniRule"/>
</dbReference>
<evidence type="ECO:0000256" key="2">
    <source>
        <dbReference type="ARBA" id="ARBA00022679"/>
    </source>
</evidence>
<proteinExistence type="inferred from homology"/>
<keyword evidence="8" id="KW-1185">Reference proteome</keyword>
<dbReference type="GO" id="GO:0006654">
    <property type="term" value="P:phosphatidic acid biosynthetic process"/>
    <property type="evidence" value="ECO:0007669"/>
    <property type="project" value="TreeGrafter"/>
</dbReference>
<dbReference type="eggNOG" id="KOG2848">
    <property type="taxonomic scope" value="Eukaryota"/>
</dbReference>
<evidence type="ECO:0000313" key="7">
    <source>
        <dbReference type="EMBL" id="EXB75153.1"/>
    </source>
</evidence>
<dbReference type="SUPFAM" id="SSF69593">
    <property type="entry name" value="Glycerol-3-phosphate (1)-acyltransferase"/>
    <property type="match status" value="1"/>
</dbReference>
<dbReference type="EMBL" id="KE344673">
    <property type="protein sequence ID" value="EXB75153.1"/>
    <property type="molecule type" value="Genomic_DNA"/>
</dbReference>
<comment type="catalytic activity">
    <reaction evidence="4">
        <text>a 1-acyl-sn-glycero-3-phosphate + an acyl-CoA = a 1,2-diacyl-sn-glycero-3-phosphate + CoA</text>
        <dbReference type="Rhea" id="RHEA:19709"/>
        <dbReference type="ChEBI" id="CHEBI:57287"/>
        <dbReference type="ChEBI" id="CHEBI:57970"/>
        <dbReference type="ChEBI" id="CHEBI:58342"/>
        <dbReference type="ChEBI" id="CHEBI:58608"/>
        <dbReference type="EC" id="2.3.1.51"/>
    </reaction>
</comment>
<dbReference type="CDD" id="cd07989">
    <property type="entry name" value="LPLAT_AGPAT-like"/>
    <property type="match status" value="1"/>
</dbReference>
<evidence type="ECO:0000256" key="4">
    <source>
        <dbReference type="RuleBase" id="RU361267"/>
    </source>
</evidence>
<feature type="transmembrane region" description="Helical" evidence="5">
    <location>
        <begin position="164"/>
        <end position="189"/>
    </location>
</feature>
<evidence type="ECO:0000256" key="1">
    <source>
        <dbReference type="ARBA" id="ARBA00008655"/>
    </source>
</evidence>
<keyword evidence="5" id="KW-0472">Membrane</keyword>